<gene>
    <name evidence="2" type="ORF">Pan44_41490</name>
</gene>
<dbReference type="EMBL" id="CP036271">
    <property type="protein sequence ID" value="QDT56099.1"/>
    <property type="molecule type" value="Genomic_DNA"/>
</dbReference>
<dbReference type="PANTHER" id="PTHR34512:SF30">
    <property type="entry name" value="OUTER MEMBRANE PROTEIN ASSEMBLY FACTOR BAMB"/>
    <property type="match status" value="1"/>
</dbReference>
<name>A0A517SJ13_9PLAN</name>
<sequence length="558" mass="61097">MRLSHWLIPAALVTAGTAGLINCLAAAEKDSKDEDPTAMAAAEIKARAVKPSDWPQWGGWTHRNNTPDAKNVPIEWDVESGKNILWSAPLGSQTYGNVVVANGKVYIGTNNHHAWLKRYPKTVDLGVFLCFNEADGKFLWQHSSPKLPTGRVHDWPDQGICAAAYAEGDKVWYVTSRGEVACLDAEGFHDNENDGPFKQEDNENKDEADIIWKYDMMGQMGVSQHNMCNSSLICVDGVLFVCTSNGVDETHVNIPAPNAPSFFAMERDTGKVLWTDKSPGINILHGQWSSPAYGVMGGQKQVIFGGGDGYIYSFDPAGDGQGNAKLLWKFDCNPKASVYSVSGKSERNHIIGTPVIYKGLVYVGVGEDPEHGEGNGHLWCIDPTKRGDVSPELAQDKDGKPIPHRRLQAVDPKAGEKAVPNPDSAAVWHYVGFDKNKDGKLEFEEEMHRTCGTVVIKDDILYIADFSGLVHCLNALTGEQHWTHDMFAAAWSSPMLVEGKVYIGDEDGDVTIFKHGPEMEIIAEVNMGNSVYSTPVMANGVLYISNKSTLFAIGEKKD</sequence>
<feature type="domain" description="Pyrrolo-quinoline quinone repeat" evidence="1">
    <location>
        <begin position="449"/>
        <end position="511"/>
    </location>
</feature>
<dbReference type="AlphaFoldDB" id="A0A517SJ13"/>
<dbReference type="OrthoDB" id="222965at2"/>
<dbReference type="Proteomes" id="UP000315700">
    <property type="component" value="Chromosome"/>
</dbReference>
<keyword evidence="3" id="KW-1185">Reference proteome</keyword>
<evidence type="ECO:0000313" key="2">
    <source>
        <dbReference type="EMBL" id="QDT56099.1"/>
    </source>
</evidence>
<dbReference type="RefSeq" id="WP_145032981.1">
    <property type="nucleotide sequence ID" value="NZ_CP036271.1"/>
</dbReference>
<dbReference type="InterPro" id="IPR018391">
    <property type="entry name" value="PQQ_b-propeller_rpt"/>
</dbReference>
<dbReference type="SMART" id="SM00564">
    <property type="entry name" value="PQQ"/>
    <property type="match status" value="4"/>
</dbReference>
<dbReference type="InterPro" id="IPR011047">
    <property type="entry name" value="Quinoprotein_ADH-like_sf"/>
</dbReference>
<protein>
    <submittedName>
        <fullName evidence="2">Outer membrane biogenesis protein BamB</fullName>
    </submittedName>
</protein>
<dbReference type="InParanoid" id="A0A517SJ13"/>
<proteinExistence type="predicted"/>
<evidence type="ECO:0000259" key="1">
    <source>
        <dbReference type="Pfam" id="PF13360"/>
    </source>
</evidence>
<dbReference type="Gene3D" id="2.130.10.10">
    <property type="entry name" value="YVTN repeat-like/Quinoprotein amine dehydrogenase"/>
    <property type="match status" value="3"/>
</dbReference>
<dbReference type="KEGG" id="ccos:Pan44_41490"/>
<accession>A0A517SJ13</accession>
<dbReference type="PANTHER" id="PTHR34512">
    <property type="entry name" value="CELL SURFACE PROTEIN"/>
    <property type="match status" value="1"/>
</dbReference>
<dbReference type="SUPFAM" id="SSF50998">
    <property type="entry name" value="Quinoprotein alcohol dehydrogenase-like"/>
    <property type="match status" value="2"/>
</dbReference>
<dbReference type="InterPro" id="IPR002372">
    <property type="entry name" value="PQQ_rpt_dom"/>
</dbReference>
<organism evidence="2 3">
    <name type="scientific">Caulifigura coniformis</name>
    <dbReference type="NCBI Taxonomy" id="2527983"/>
    <lineage>
        <taxon>Bacteria</taxon>
        <taxon>Pseudomonadati</taxon>
        <taxon>Planctomycetota</taxon>
        <taxon>Planctomycetia</taxon>
        <taxon>Planctomycetales</taxon>
        <taxon>Planctomycetaceae</taxon>
        <taxon>Caulifigura</taxon>
    </lineage>
</organism>
<dbReference type="InterPro" id="IPR015943">
    <property type="entry name" value="WD40/YVTN_repeat-like_dom_sf"/>
</dbReference>
<reference evidence="2 3" key="1">
    <citation type="submission" date="2019-02" db="EMBL/GenBank/DDBJ databases">
        <title>Deep-cultivation of Planctomycetes and their phenomic and genomic characterization uncovers novel biology.</title>
        <authorList>
            <person name="Wiegand S."/>
            <person name="Jogler M."/>
            <person name="Boedeker C."/>
            <person name="Pinto D."/>
            <person name="Vollmers J."/>
            <person name="Rivas-Marin E."/>
            <person name="Kohn T."/>
            <person name="Peeters S.H."/>
            <person name="Heuer A."/>
            <person name="Rast P."/>
            <person name="Oberbeckmann S."/>
            <person name="Bunk B."/>
            <person name="Jeske O."/>
            <person name="Meyerdierks A."/>
            <person name="Storesund J.E."/>
            <person name="Kallscheuer N."/>
            <person name="Luecker S."/>
            <person name="Lage O.M."/>
            <person name="Pohl T."/>
            <person name="Merkel B.J."/>
            <person name="Hornburger P."/>
            <person name="Mueller R.-W."/>
            <person name="Bruemmer F."/>
            <person name="Labrenz M."/>
            <person name="Spormann A.M."/>
            <person name="Op den Camp H."/>
            <person name="Overmann J."/>
            <person name="Amann R."/>
            <person name="Jetten M.S.M."/>
            <person name="Mascher T."/>
            <person name="Medema M.H."/>
            <person name="Devos D.P."/>
            <person name="Kaster A.-K."/>
            <person name="Ovreas L."/>
            <person name="Rohde M."/>
            <person name="Galperin M.Y."/>
            <person name="Jogler C."/>
        </authorList>
    </citation>
    <scope>NUCLEOTIDE SEQUENCE [LARGE SCALE GENOMIC DNA]</scope>
    <source>
        <strain evidence="2 3">Pan44</strain>
    </source>
</reference>
<dbReference type="Pfam" id="PF13360">
    <property type="entry name" value="PQQ_2"/>
    <property type="match status" value="1"/>
</dbReference>
<evidence type="ECO:0000313" key="3">
    <source>
        <dbReference type="Proteomes" id="UP000315700"/>
    </source>
</evidence>